<gene>
    <name evidence="6" type="ORF">HNR75_002446</name>
</gene>
<dbReference type="GO" id="GO:0032993">
    <property type="term" value="C:protein-DNA complex"/>
    <property type="evidence" value="ECO:0007669"/>
    <property type="project" value="TreeGrafter"/>
</dbReference>
<keyword evidence="3 6" id="KW-0238">DNA-binding</keyword>
<protein>
    <submittedName>
        <fullName evidence="6">DNA-binding transcriptional LysR family regulator</fullName>
    </submittedName>
</protein>
<evidence type="ECO:0000256" key="3">
    <source>
        <dbReference type="ARBA" id="ARBA00023125"/>
    </source>
</evidence>
<dbReference type="PANTHER" id="PTHR30346">
    <property type="entry name" value="TRANSCRIPTIONAL DUAL REGULATOR HCAR-RELATED"/>
    <property type="match status" value="1"/>
</dbReference>
<keyword evidence="4" id="KW-0804">Transcription</keyword>
<keyword evidence="7" id="KW-1185">Reference proteome</keyword>
<accession>A0A841GBJ8</accession>
<sequence length="91" mass="9729">MANCHDSGFTPRILHEARSVASQVGLVGCNQGIALVPLALQKMAPENVVIRPLKGNINVTTISVAWNSHRNHPAVASVIQWIEAHHLPAPG</sequence>
<evidence type="ECO:0000259" key="5">
    <source>
        <dbReference type="Pfam" id="PF03466"/>
    </source>
</evidence>
<feature type="domain" description="LysR substrate-binding" evidence="5">
    <location>
        <begin position="3"/>
        <end position="85"/>
    </location>
</feature>
<dbReference type="InterPro" id="IPR005119">
    <property type="entry name" value="LysR_subst-bd"/>
</dbReference>
<dbReference type="GO" id="GO:0003700">
    <property type="term" value="F:DNA-binding transcription factor activity"/>
    <property type="evidence" value="ECO:0007669"/>
    <property type="project" value="TreeGrafter"/>
</dbReference>
<evidence type="ECO:0000256" key="1">
    <source>
        <dbReference type="ARBA" id="ARBA00009437"/>
    </source>
</evidence>
<reference evidence="6 7" key="1">
    <citation type="submission" date="2020-08" db="EMBL/GenBank/DDBJ databases">
        <title>Genomic Encyclopedia of Type Strains, Phase IV (KMG-IV): sequencing the most valuable type-strain genomes for metagenomic binning, comparative biology and taxonomic classification.</title>
        <authorList>
            <person name="Goeker M."/>
        </authorList>
    </citation>
    <scope>NUCLEOTIDE SEQUENCE [LARGE SCALE GENOMIC DNA]</scope>
    <source>
        <strain evidence="6 7">DSM 22975</strain>
    </source>
</reference>
<dbReference type="Pfam" id="PF03466">
    <property type="entry name" value="LysR_substrate"/>
    <property type="match status" value="1"/>
</dbReference>
<dbReference type="GO" id="GO:0003677">
    <property type="term" value="F:DNA binding"/>
    <property type="evidence" value="ECO:0007669"/>
    <property type="project" value="UniProtKB-KW"/>
</dbReference>
<dbReference type="PANTHER" id="PTHR30346:SF28">
    <property type="entry name" value="HTH-TYPE TRANSCRIPTIONAL REGULATOR CYNR"/>
    <property type="match status" value="1"/>
</dbReference>
<dbReference type="Gene3D" id="3.40.190.10">
    <property type="entry name" value="Periplasmic binding protein-like II"/>
    <property type="match status" value="2"/>
</dbReference>
<organism evidence="6 7">
    <name type="scientific">Tolumonas osonensis</name>
    <dbReference type="NCBI Taxonomy" id="675874"/>
    <lineage>
        <taxon>Bacteria</taxon>
        <taxon>Pseudomonadati</taxon>
        <taxon>Pseudomonadota</taxon>
        <taxon>Gammaproteobacteria</taxon>
        <taxon>Aeromonadales</taxon>
        <taxon>Aeromonadaceae</taxon>
        <taxon>Tolumonas</taxon>
    </lineage>
</organism>
<comment type="similarity">
    <text evidence="1">Belongs to the LysR transcriptional regulatory family.</text>
</comment>
<comment type="caution">
    <text evidence="6">The sequence shown here is derived from an EMBL/GenBank/DDBJ whole genome shotgun (WGS) entry which is preliminary data.</text>
</comment>
<name>A0A841GBJ8_9GAMM</name>
<evidence type="ECO:0000313" key="6">
    <source>
        <dbReference type="EMBL" id="MBB6056508.1"/>
    </source>
</evidence>
<dbReference type="EMBL" id="JACHGR010000008">
    <property type="protein sequence ID" value="MBB6056508.1"/>
    <property type="molecule type" value="Genomic_DNA"/>
</dbReference>
<evidence type="ECO:0000313" key="7">
    <source>
        <dbReference type="Proteomes" id="UP000585721"/>
    </source>
</evidence>
<dbReference type="Proteomes" id="UP000585721">
    <property type="component" value="Unassembled WGS sequence"/>
</dbReference>
<evidence type="ECO:0000256" key="2">
    <source>
        <dbReference type="ARBA" id="ARBA00023015"/>
    </source>
</evidence>
<keyword evidence="2" id="KW-0805">Transcription regulation</keyword>
<dbReference type="AlphaFoldDB" id="A0A841GBJ8"/>
<evidence type="ECO:0000256" key="4">
    <source>
        <dbReference type="ARBA" id="ARBA00023163"/>
    </source>
</evidence>
<dbReference type="SUPFAM" id="SSF53850">
    <property type="entry name" value="Periplasmic binding protein-like II"/>
    <property type="match status" value="1"/>
</dbReference>
<proteinExistence type="inferred from homology"/>